<dbReference type="PANTHER" id="PTHR32305">
    <property type="match status" value="1"/>
</dbReference>
<dbReference type="InterPro" id="IPR050708">
    <property type="entry name" value="T6SS_VgrG/RHS"/>
</dbReference>
<feature type="domain" description="Teneurin-like YD-shell" evidence="4">
    <location>
        <begin position="1056"/>
        <end position="1298"/>
    </location>
</feature>
<organism evidence="5 6">
    <name type="scientific">Candidatus Electrothrix marina</name>
    <dbReference type="NCBI Taxonomy" id="1859130"/>
    <lineage>
        <taxon>Bacteria</taxon>
        <taxon>Pseudomonadati</taxon>
        <taxon>Thermodesulfobacteriota</taxon>
        <taxon>Desulfobulbia</taxon>
        <taxon>Desulfobulbales</taxon>
        <taxon>Desulfobulbaceae</taxon>
        <taxon>Candidatus Electrothrix</taxon>
    </lineage>
</organism>
<keyword evidence="2" id="KW-0732">Signal</keyword>
<dbReference type="Gene3D" id="2.180.10.10">
    <property type="entry name" value="RHS repeat-associated core"/>
    <property type="match status" value="4"/>
</dbReference>
<evidence type="ECO:0000256" key="2">
    <source>
        <dbReference type="SAM" id="SignalP"/>
    </source>
</evidence>
<feature type="domain" description="DUF6531" evidence="3">
    <location>
        <begin position="258"/>
        <end position="331"/>
    </location>
</feature>
<dbReference type="EMBL" id="MTKS01000097">
    <property type="protein sequence ID" value="RWX51696.1"/>
    <property type="molecule type" value="Genomic_DNA"/>
</dbReference>
<evidence type="ECO:0000313" key="5">
    <source>
        <dbReference type="EMBL" id="RWX51696.1"/>
    </source>
</evidence>
<feature type="domain" description="Teneurin-like YD-shell" evidence="4">
    <location>
        <begin position="686"/>
        <end position="865"/>
    </location>
</feature>
<protein>
    <submittedName>
        <fullName evidence="5">RHS repeat-associated core domain-containing protein</fullName>
    </submittedName>
</protein>
<feature type="signal peptide" evidence="2">
    <location>
        <begin position="1"/>
        <end position="22"/>
    </location>
</feature>
<dbReference type="Pfam" id="PF20148">
    <property type="entry name" value="DUF6531"/>
    <property type="match status" value="1"/>
</dbReference>
<feature type="chain" id="PRO_5019269023" evidence="2">
    <location>
        <begin position="23"/>
        <end position="1470"/>
    </location>
</feature>
<evidence type="ECO:0000259" key="3">
    <source>
        <dbReference type="Pfam" id="PF20148"/>
    </source>
</evidence>
<evidence type="ECO:0000259" key="4">
    <source>
        <dbReference type="Pfam" id="PF25023"/>
    </source>
</evidence>
<name>A0A444JF21_9BACT</name>
<dbReference type="Pfam" id="PF25023">
    <property type="entry name" value="TEN_YD-shell"/>
    <property type="match status" value="2"/>
</dbReference>
<proteinExistence type="predicted"/>
<dbReference type="Pfam" id="PF05593">
    <property type="entry name" value="RHS_repeat"/>
    <property type="match status" value="3"/>
</dbReference>
<dbReference type="Proteomes" id="UP000288892">
    <property type="component" value="Unassembled WGS sequence"/>
</dbReference>
<evidence type="ECO:0000313" key="6">
    <source>
        <dbReference type="Proteomes" id="UP000288892"/>
    </source>
</evidence>
<keyword evidence="1" id="KW-0677">Repeat</keyword>
<dbReference type="InterPro" id="IPR056823">
    <property type="entry name" value="TEN-like_YD-shell"/>
</dbReference>
<dbReference type="NCBIfam" id="TIGR01643">
    <property type="entry name" value="YD_repeat_2x"/>
    <property type="match status" value="9"/>
</dbReference>
<dbReference type="NCBIfam" id="TIGR03696">
    <property type="entry name" value="Rhs_assc_core"/>
    <property type="match status" value="1"/>
</dbReference>
<dbReference type="InterPro" id="IPR031325">
    <property type="entry name" value="RHS_repeat"/>
</dbReference>
<keyword evidence="6" id="KW-1185">Reference proteome</keyword>
<dbReference type="InterPro" id="IPR006530">
    <property type="entry name" value="YD"/>
</dbReference>
<dbReference type="PRINTS" id="PR00394">
    <property type="entry name" value="RHSPROTEIN"/>
</dbReference>
<evidence type="ECO:0000256" key="1">
    <source>
        <dbReference type="ARBA" id="ARBA00022737"/>
    </source>
</evidence>
<dbReference type="PANTHER" id="PTHR32305:SF15">
    <property type="entry name" value="PROTEIN RHSA-RELATED"/>
    <property type="match status" value="1"/>
</dbReference>
<sequence>MLKNSQLFPLIFLITIFSVCSADRTVAQEEDLIHELPCVYRGEVWSVLYSDPTKTDYYFLDNDRAYLGAHTYSPSIGRVDKWMVWAEFDISALAGKKIADIGFRVFNSGTGTEITDLAYSTVQPDGSTAQQLYDSYDYTRDSYAGFSWDINPDGAWTPGSDSFFLPGSENWNTWKRNSTASLIEDMQAHIDSDTSWFAVVFSKFTENPDTTPNLNLIFDTAAADPQSIIMQVTVAEGAVREKNLGNCPGSCGTCPANGEPINMATGNEHHQDTDLILHGPGLPMAFQRHYNSQQESDSPLGYGWASTFSEKITVDSGVIKLRQADGNEVHFIDDGSGAYISQADKKRVIEPITGGYRLQEADGRVFTFDNTGVLTLIEDRNGNSQTLTYDSGRLAAVEDNFGRQLTFTYDGNGKLDTLTSPAGQFDYDVTDGNLSRVTKPDTAFREYQYNDINDLHNLTGIVNENSTLFATFDYDDQDRAVSAEHGGGMFGIDVAYGSSGINTATDSLGQVTSFTTQVGHGIARVTDTTGTGCGTCATSLKSSYTLDDRLRVAKETDPEGNRTAYTYDDRGNILTVTEAVATPEERLTAYTWHPDFDLLTSITRGSRVTTLTRDSSNGNLLELREEGPSLSRTVSFTYNSSGQLTSVDGPRTDVNDVTTFTYYDNIAANGLNRGQLHQIVNALGHTITYSNYNGFGRPTTVFDANSVATTYLYDTAGRLTSKIRSGHTTSYAYDDAGNLTELHLPGNVDIFYAYTDADLLEKITDNQGNYIRYFHDTEGNRVREEIRDAGGDLKKYIDFEFDDYNLLAKIINLSSHETVLEYDENQNPLRRTEPDNDVINYGYDVLNRLVSVTRAAAVTGYEYNQYDDVTGITDPEGHATTYIRDDFGRVATVGSADTGSTSYTYDAADNSVTVDDPRPNTTGYAYDALNRLTGISFADPSENMTYGYDAGIYGKGRLTSMTDPAGATSYVYNNLGQLTQESRIMNGVTYTTEYSYDNDFNLQTITYPSGLVVTYTRDNTGRLTGTTADTETITSQVAHLPFGPLKDMTMGSSVFTINRTHDQRYLLEENSAGEIFTHSYTRDSEGKVVGISGIIDALPQGGATSYSHTANRLTSFTGQEPAQYTYDNYGNIISDGTRTFTYNQNNRLSRVSEGTTTVAEYGYDGRGRRVFKTVSGITTHYHYDPSGNLIAETSATGTPLRDIIYQDGERVAMKVYGASAGTYWFINDHLGAPRAVINDSGQIVWKAAYLPFGSAEVLVDTVENNFRLPGQYYDAETGLHYNMFRYYDPDTGRYITADPIGLDGGLNLFAYVQNDPVNWVDPWGLVSAGQLGIGNPGSYGGSNTCESMYDELSLEAYINYSSGWRPNPEEMMGMLPIGGIGKIGQLGRRLIGKPFPTKTGYMGRPQPYNPANGRYLSPNANPGPQLSPLARFGAGFGQGWAEAKGATGATPVGRAGNIGHAIGNTLGNLF</sequence>
<comment type="caution">
    <text evidence="5">The sequence shown here is derived from an EMBL/GenBank/DDBJ whole genome shotgun (WGS) entry which is preliminary data.</text>
</comment>
<reference evidence="5 6" key="1">
    <citation type="submission" date="2017-01" db="EMBL/GenBank/DDBJ databases">
        <title>The cable genome- insights into the physiology and evolution of filamentous bacteria capable of sulfide oxidation via long distance electron transfer.</title>
        <authorList>
            <person name="Schreiber L."/>
            <person name="Bjerg J.T."/>
            <person name="Boggild A."/>
            <person name="Van De Vossenberg J."/>
            <person name="Meysman F."/>
            <person name="Nielsen L.P."/>
            <person name="Schramm A."/>
            <person name="Kjeldsen K.U."/>
        </authorList>
    </citation>
    <scope>NUCLEOTIDE SEQUENCE [LARGE SCALE GENOMIC DNA]</scope>
    <source>
        <strain evidence="5">A5</strain>
    </source>
</reference>
<gene>
    <name evidence="5" type="ORF">VU01_10972</name>
</gene>
<dbReference type="InterPro" id="IPR045351">
    <property type="entry name" value="DUF6531"/>
</dbReference>
<dbReference type="InterPro" id="IPR022385">
    <property type="entry name" value="Rhs_assc_core"/>
</dbReference>
<accession>A0A444JF21</accession>